<keyword evidence="2" id="KW-1185">Reference proteome</keyword>
<dbReference type="Pfam" id="PF20648">
    <property type="entry name" value="DUF6809"/>
    <property type="match status" value="1"/>
</dbReference>
<proteinExistence type="predicted"/>
<dbReference type="OrthoDB" id="9792958at2"/>
<accession>A0A2K4ZBI6</accession>
<reference evidence="1 2" key="1">
    <citation type="submission" date="2018-01" db="EMBL/GenBank/DDBJ databases">
        <authorList>
            <person name="Gaut B.S."/>
            <person name="Morton B.R."/>
            <person name="Clegg M.T."/>
            <person name="Duvall M.R."/>
        </authorList>
    </citation>
    <scope>NUCLEOTIDE SEQUENCE [LARGE SCALE GENOMIC DNA]</scope>
    <source>
        <strain evidence="1">GP69</strain>
    </source>
</reference>
<dbReference type="AlphaFoldDB" id="A0A2K4ZBI6"/>
<organism evidence="1 2">
    <name type="scientific">Acetatifactor muris</name>
    <dbReference type="NCBI Taxonomy" id="879566"/>
    <lineage>
        <taxon>Bacteria</taxon>
        <taxon>Bacillati</taxon>
        <taxon>Bacillota</taxon>
        <taxon>Clostridia</taxon>
        <taxon>Lachnospirales</taxon>
        <taxon>Lachnospiraceae</taxon>
        <taxon>Acetatifactor</taxon>
    </lineage>
</organism>
<name>A0A2K4ZBI6_9FIRM</name>
<dbReference type="InterPro" id="IPR049215">
    <property type="entry name" value="DUF6809"/>
</dbReference>
<dbReference type="EMBL" id="OFSM01000002">
    <property type="protein sequence ID" value="SOY27826.1"/>
    <property type="molecule type" value="Genomic_DNA"/>
</dbReference>
<dbReference type="Proteomes" id="UP000236311">
    <property type="component" value="Unassembled WGS sequence"/>
</dbReference>
<gene>
    <name evidence="1" type="ORF">AMURIS_00531</name>
</gene>
<sequence length="110" mass="13017">MSNDMWVKMAEFLGNLNGENVNRESYIRTPEYEEALAVWKETEPEWEEFLKTLSAEQQNQAEKMKDCLEDFASVQERRAYIQGYADCVQVLFHMGLLRETDGLKWPEKME</sequence>
<evidence type="ECO:0000313" key="1">
    <source>
        <dbReference type="EMBL" id="SOY27826.1"/>
    </source>
</evidence>
<evidence type="ECO:0000313" key="2">
    <source>
        <dbReference type="Proteomes" id="UP000236311"/>
    </source>
</evidence>
<protein>
    <submittedName>
        <fullName evidence="1">Uncharacterized protein</fullName>
    </submittedName>
</protein>
<dbReference type="RefSeq" id="WP_146039956.1">
    <property type="nucleotide sequence ID" value="NZ_JANJZD010000002.1"/>
</dbReference>